<dbReference type="PANTHER" id="PTHR33112:SF10">
    <property type="entry name" value="TOL"/>
    <property type="match status" value="1"/>
</dbReference>
<evidence type="ECO:0000313" key="2">
    <source>
        <dbReference type="EMBL" id="OAA35990.1"/>
    </source>
</evidence>
<dbReference type="OrthoDB" id="4868499at2759"/>
<dbReference type="Proteomes" id="UP000076863">
    <property type="component" value="Unassembled WGS sequence"/>
</dbReference>
<protein>
    <submittedName>
        <fullName evidence="2">Heterokaryon incompatibility protein</fullName>
    </submittedName>
</protein>
<dbReference type="Pfam" id="PF06985">
    <property type="entry name" value="HET"/>
    <property type="match status" value="1"/>
</dbReference>
<dbReference type="AlphaFoldDB" id="A0A166XMU7"/>
<keyword evidence="3" id="KW-1185">Reference proteome</keyword>
<gene>
    <name evidence="2" type="ORF">BBO_08415</name>
</gene>
<accession>A0A166XMU7</accession>
<comment type="caution">
    <text evidence="2">The sequence shown here is derived from an EMBL/GenBank/DDBJ whole genome shotgun (WGS) entry which is preliminary data.</text>
</comment>
<sequence length="411" mass="46326">MQDDDQEKLAEIMQMDEVYFNAVLNISAVEGQSSEGLEFARELPRTNPCRSIVQVPGSQERVDLQVFPERWFLRRGEAPLNNRGWVFQERTLSPRIVQFAKDQAFWECRSLLASEVLPQGLPCATALRSNKGVGIGRDSSDILQVKSRWYALVEEYSRTLVTFPDDHLLAVSAVAKRFCHAMLLDPSDYVAGMWKDDLPLSMLWGQEPLPGRAGPEPTSIGREMKHAPSWSWASVFAPIVMLDFDCPLVASTEVLGVELARKSPNFFDGTESCRIRLRGPLAKLCRRLRDGEAWVQIGHDAEFQEFDEFEFQKGSSIIIWWDTARKMASNEFFSLHIGSEPSADGRIERGVILCRTMDRGIFSRVGSFMIPLGSESAALDVVQIFTSCSHLLSEDDFLEHRLSGKCVIDVI</sequence>
<dbReference type="InterPro" id="IPR010730">
    <property type="entry name" value="HET"/>
</dbReference>
<organism evidence="2 3">
    <name type="scientific">Beauveria brongniartii RCEF 3172</name>
    <dbReference type="NCBI Taxonomy" id="1081107"/>
    <lineage>
        <taxon>Eukaryota</taxon>
        <taxon>Fungi</taxon>
        <taxon>Dikarya</taxon>
        <taxon>Ascomycota</taxon>
        <taxon>Pezizomycotina</taxon>
        <taxon>Sordariomycetes</taxon>
        <taxon>Hypocreomycetidae</taxon>
        <taxon>Hypocreales</taxon>
        <taxon>Cordycipitaceae</taxon>
        <taxon>Beauveria</taxon>
        <taxon>Beauveria brongniartii</taxon>
    </lineage>
</organism>
<evidence type="ECO:0000313" key="3">
    <source>
        <dbReference type="Proteomes" id="UP000076863"/>
    </source>
</evidence>
<evidence type="ECO:0000259" key="1">
    <source>
        <dbReference type="Pfam" id="PF06985"/>
    </source>
</evidence>
<proteinExistence type="predicted"/>
<feature type="domain" description="Heterokaryon incompatibility" evidence="1">
    <location>
        <begin position="2"/>
        <end position="89"/>
    </location>
</feature>
<name>A0A166XMU7_9HYPO</name>
<dbReference type="PANTHER" id="PTHR33112">
    <property type="entry name" value="DOMAIN PROTEIN, PUTATIVE-RELATED"/>
    <property type="match status" value="1"/>
</dbReference>
<reference evidence="2 3" key="1">
    <citation type="journal article" date="2016" name="Genome Biol. Evol.">
        <title>Divergent and convergent evolution of fungal pathogenicity.</title>
        <authorList>
            <person name="Shang Y."/>
            <person name="Xiao G."/>
            <person name="Zheng P."/>
            <person name="Cen K."/>
            <person name="Zhan S."/>
            <person name="Wang C."/>
        </authorList>
    </citation>
    <scope>NUCLEOTIDE SEQUENCE [LARGE SCALE GENOMIC DNA]</scope>
    <source>
        <strain evidence="2 3">RCEF 3172</strain>
    </source>
</reference>
<dbReference type="EMBL" id="AZHA01000038">
    <property type="protein sequence ID" value="OAA35990.1"/>
    <property type="molecule type" value="Genomic_DNA"/>
</dbReference>